<evidence type="ECO:0000256" key="4">
    <source>
        <dbReference type="ARBA" id="ARBA00022723"/>
    </source>
</evidence>
<dbReference type="PANTHER" id="PTHR30038">
    <property type="entry name" value="ALDEHYDE FERREDOXIN OXIDOREDUCTASE"/>
    <property type="match status" value="1"/>
</dbReference>
<reference evidence="11" key="1">
    <citation type="submission" date="2016-11" db="EMBL/GenBank/DDBJ databases">
        <authorList>
            <person name="Varghese N."/>
            <person name="Submissions S."/>
        </authorList>
    </citation>
    <scope>NUCLEOTIDE SEQUENCE [LARGE SCALE GENOMIC DNA]</scope>
    <source>
        <strain evidence="11">DSM 17957</strain>
    </source>
</reference>
<dbReference type="Pfam" id="PF02730">
    <property type="entry name" value="AFOR_N"/>
    <property type="match status" value="1"/>
</dbReference>
<keyword evidence="3" id="KW-0004">4Fe-4S</keyword>
<dbReference type="InterPro" id="IPR036021">
    <property type="entry name" value="Tungsten_al_ferr_oxy-like_C"/>
</dbReference>
<accession>A0A1M6JYT7</accession>
<evidence type="ECO:0000313" key="11">
    <source>
        <dbReference type="Proteomes" id="UP000184536"/>
    </source>
</evidence>
<dbReference type="GO" id="GO:0009055">
    <property type="term" value="F:electron transfer activity"/>
    <property type="evidence" value="ECO:0007669"/>
    <property type="project" value="InterPro"/>
</dbReference>
<evidence type="ECO:0000313" key="10">
    <source>
        <dbReference type="EMBL" id="SHJ51880.1"/>
    </source>
</evidence>
<evidence type="ECO:0000256" key="1">
    <source>
        <dbReference type="ARBA" id="ARBA00001966"/>
    </source>
</evidence>
<dbReference type="Gene3D" id="1.10.569.10">
    <property type="entry name" value="Aldehyde Ferredoxin Oxidoreductase Protein, subunit A, domain 2"/>
    <property type="match status" value="1"/>
</dbReference>
<evidence type="ECO:0000256" key="8">
    <source>
        <dbReference type="ARBA" id="ARBA00049934"/>
    </source>
</evidence>
<keyword evidence="11" id="KW-1185">Reference proteome</keyword>
<evidence type="ECO:0000256" key="5">
    <source>
        <dbReference type="ARBA" id="ARBA00023002"/>
    </source>
</evidence>
<evidence type="ECO:0000256" key="3">
    <source>
        <dbReference type="ARBA" id="ARBA00022485"/>
    </source>
</evidence>
<protein>
    <submittedName>
        <fullName evidence="10">Aldehyde:ferredoxin oxidoreductase</fullName>
    </submittedName>
</protein>
<dbReference type="SUPFAM" id="SSF48310">
    <property type="entry name" value="Aldehyde ferredoxin oxidoreductase, C-terminal domains"/>
    <property type="match status" value="1"/>
</dbReference>
<dbReference type="InterPro" id="IPR051919">
    <property type="entry name" value="W-dependent_AOR"/>
</dbReference>
<proteinExistence type="inferred from homology"/>
<dbReference type="AlphaFoldDB" id="A0A1M6JYT7"/>
<feature type="domain" description="Aldehyde ferredoxin oxidoreductase N-terminal" evidence="9">
    <location>
        <begin position="5"/>
        <end position="206"/>
    </location>
</feature>
<dbReference type="PANTHER" id="PTHR30038:SF8">
    <property type="entry name" value="ALDEHYDE FERREDOXIN OXIDOREDUCTASE"/>
    <property type="match status" value="1"/>
</dbReference>
<dbReference type="SUPFAM" id="SSF56228">
    <property type="entry name" value="Aldehyde ferredoxin oxidoreductase, N-terminal domain"/>
    <property type="match status" value="1"/>
</dbReference>
<name>A0A1M6JYT7_9FIRM</name>
<evidence type="ECO:0000256" key="6">
    <source>
        <dbReference type="ARBA" id="ARBA00023004"/>
    </source>
</evidence>
<comment type="similarity">
    <text evidence="2">Belongs to the AOR/FOR family.</text>
</comment>
<dbReference type="OrthoDB" id="9763894at2"/>
<comment type="cofactor">
    <cofactor evidence="1">
        <name>[4Fe-4S] cluster</name>
        <dbReference type="ChEBI" id="CHEBI:49883"/>
    </cofactor>
</comment>
<dbReference type="Pfam" id="PF01314">
    <property type="entry name" value="AFOR_C"/>
    <property type="match status" value="1"/>
</dbReference>
<dbReference type="InterPro" id="IPR013983">
    <property type="entry name" value="Ald_Fedxn_OxRdtase_N"/>
</dbReference>
<dbReference type="GO" id="GO:0046872">
    <property type="term" value="F:metal ion binding"/>
    <property type="evidence" value="ECO:0007669"/>
    <property type="project" value="UniProtKB-KW"/>
</dbReference>
<keyword evidence="4" id="KW-0479">Metal-binding</keyword>
<dbReference type="SMART" id="SM00790">
    <property type="entry name" value="AFOR_N"/>
    <property type="match status" value="1"/>
</dbReference>
<dbReference type="Gene3D" id="1.10.599.10">
    <property type="entry name" value="Aldehyde Ferredoxin Oxidoreductase Protein, subunit A, domain 3"/>
    <property type="match status" value="1"/>
</dbReference>
<keyword evidence="7" id="KW-0411">Iron-sulfur</keyword>
<dbReference type="GO" id="GO:0051539">
    <property type="term" value="F:4 iron, 4 sulfur cluster binding"/>
    <property type="evidence" value="ECO:0007669"/>
    <property type="project" value="UniProtKB-KW"/>
</dbReference>
<dbReference type="EMBL" id="FQZV01000028">
    <property type="protein sequence ID" value="SHJ51880.1"/>
    <property type="molecule type" value="Genomic_DNA"/>
</dbReference>
<dbReference type="GO" id="GO:0016625">
    <property type="term" value="F:oxidoreductase activity, acting on the aldehyde or oxo group of donors, iron-sulfur protein as acceptor"/>
    <property type="evidence" value="ECO:0007669"/>
    <property type="project" value="InterPro"/>
</dbReference>
<dbReference type="InterPro" id="IPR013984">
    <property type="entry name" value="Ald_Fedxn_OxRdtase_dom2"/>
</dbReference>
<keyword evidence="5" id="KW-0560">Oxidoreductase</keyword>
<sequence>MLIRNGIRILHIDLSKEEVKETERKDLTDYLGGIGVAIQLFKEYMQPDIDIFHEKQPIILSVGPLETIYPVATKTVAVFRSPLTGELGESYAGLRLGLAIRFTGYDTILITGKAKRPVYLNISSKGVVFRKAEPLWGLDTEESGRIMREMESGSGLRSIIRIGQGGEKLIKYAGVNVDTYRHFGRLGLGALFGSKYLKGIVIIGDGTESIGSQKEYQKTYSEIYKRVTETDAMEKYHDLGTTVNVLPLNDMNGLPTKNLKQSYFEDADKVSGEAFAEEKLIRKIACSGCPIGCIHIALYRNQFQQLEYEYIPVAYDHELVFAVGTFIGVKDKNTILSIIDCIEKFGLDCITTGVMMGWITEAYEKGIIGQEHLELDIRFGDGGTYLEIIHNIINEKNNFYKDLSFGTLYAAKKYGGEDFAAVLGGHEIAGYHTGYANLLGMAVGARHSHLDNGGYAIDQTTEFSDHEQIIQKLIEEEIARNILNCLVICLFARNIYDIDTIIKALAGIGIHWTETELKVLGKKIFYQKIQIKKALGFDYRKIEFPKRFFETKTLHGKMDSETAKKLLKIYNEKIDEICTDAIGLFAETKQDKRLI</sequence>
<evidence type="ECO:0000256" key="2">
    <source>
        <dbReference type="ARBA" id="ARBA00011032"/>
    </source>
</evidence>
<dbReference type="InterPro" id="IPR036503">
    <property type="entry name" value="Ald_Fedxn_OxRdtase_N_sf"/>
</dbReference>
<gene>
    <name evidence="10" type="ORF">SAMN02745975_02271</name>
</gene>
<keyword evidence="6" id="KW-0408">Iron</keyword>
<evidence type="ECO:0000256" key="7">
    <source>
        <dbReference type="ARBA" id="ARBA00023014"/>
    </source>
</evidence>
<dbReference type="Gene3D" id="3.60.9.10">
    <property type="entry name" value="Aldehyde ferredoxin oxidoreductase, N-terminal domain"/>
    <property type="match status" value="1"/>
</dbReference>
<comment type="cofactor">
    <cofactor evidence="8">
        <name>tungstopterin</name>
        <dbReference type="ChEBI" id="CHEBI:30402"/>
    </cofactor>
</comment>
<dbReference type="InterPro" id="IPR001203">
    <property type="entry name" value="OxRdtase_Ald_Fedxn_C"/>
</dbReference>
<dbReference type="STRING" id="1121919.SAMN02745975_02271"/>
<dbReference type="Proteomes" id="UP000184536">
    <property type="component" value="Unassembled WGS sequence"/>
</dbReference>
<dbReference type="RefSeq" id="WP_110941396.1">
    <property type="nucleotide sequence ID" value="NZ_FQZV01000028.1"/>
</dbReference>
<evidence type="ECO:0000259" key="9">
    <source>
        <dbReference type="SMART" id="SM00790"/>
    </source>
</evidence>
<organism evidence="10 11">
    <name type="scientific">Geosporobacter subterraneus DSM 17957</name>
    <dbReference type="NCBI Taxonomy" id="1121919"/>
    <lineage>
        <taxon>Bacteria</taxon>
        <taxon>Bacillati</taxon>
        <taxon>Bacillota</taxon>
        <taxon>Clostridia</taxon>
        <taxon>Peptostreptococcales</taxon>
        <taxon>Thermotaleaceae</taxon>
        <taxon>Geosporobacter</taxon>
    </lineage>
</organism>
<dbReference type="InterPro" id="IPR013985">
    <property type="entry name" value="Ald_Fedxn_OxRdtase_dom3"/>
</dbReference>